<gene>
    <name evidence="1" type="ORF">EOE48_08255</name>
</gene>
<accession>A0A3S2VC83</accession>
<dbReference type="Proteomes" id="UP000286997">
    <property type="component" value="Unassembled WGS sequence"/>
</dbReference>
<evidence type="ECO:0000313" key="1">
    <source>
        <dbReference type="EMBL" id="RVU19381.1"/>
    </source>
</evidence>
<organism evidence="1 2">
    <name type="scientific">Methylobacterium oryzihabitans</name>
    <dbReference type="NCBI Taxonomy" id="2499852"/>
    <lineage>
        <taxon>Bacteria</taxon>
        <taxon>Pseudomonadati</taxon>
        <taxon>Pseudomonadota</taxon>
        <taxon>Alphaproteobacteria</taxon>
        <taxon>Hyphomicrobiales</taxon>
        <taxon>Methylobacteriaceae</taxon>
        <taxon>Methylobacterium</taxon>
    </lineage>
</organism>
<reference evidence="1 2" key="1">
    <citation type="submission" date="2019-01" db="EMBL/GenBank/DDBJ databases">
        <authorList>
            <person name="Chen W.-M."/>
        </authorList>
    </citation>
    <scope>NUCLEOTIDE SEQUENCE [LARGE SCALE GENOMIC DNA]</scope>
    <source>
        <strain evidence="1 2">TER-1</strain>
    </source>
</reference>
<protein>
    <submittedName>
        <fullName evidence="1">Uncharacterized protein</fullName>
    </submittedName>
</protein>
<dbReference type="RefSeq" id="WP_127728316.1">
    <property type="nucleotide sequence ID" value="NZ_SACP01000006.1"/>
</dbReference>
<dbReference type="EMBL" id="SACP01000006">
    <property type="protein sequence ID" value="RVU19381.1"/>
    <property type="molecule type" value="Genomic_DNA"/>
</dbReference>
<proteinExistence type="predicted"/>
<keyword evidence="2" id="KW-1185">Reference proteome</keyword>
<evidence type="ECO:0000313" key="2">
    <source>
        <dbReference type="Proteomes" id="UP000286997"/>
    </source>
</evidence>
<dbReference type="OrthoDB" id="7960860at2"/>
<sequence>MSALPSRAQSVPRIDIKATCNAVEAASSGLADPEAVAGCVRDETAAREQARRRWSRYPAASRRECAAEVRIGGAPSYVDLVTCLELAANALSSTPGTE</sequence>
<name>A0A3S2VC83_9HYPH</name>
<comment type="caution">
    <text evidence="1">The sequence shown here is derived from an EMBL/GenBank/DDBJ whole genome shotgun (WGS) entry which is preliminary data.</text>
</comment>
<dbReference type="AlphaFoldDB" id="A0A3S2VC83"/>